<name>A0A1Y1I2V1_KLENI</name>
<dbReference type="EMBL" id="DF237109">
    <property type="protein sequence ID" value="GAQ83739.1"/>
    <property type="molecule type" value="Genomic_DNA"/>
</dbReference>
<evidence type="ECO:0000313" key="4">
    <source>
        <dbReference type="Proteomes" id="UP000054558"/>
    </source>
</evidence>
<dbReference type="OrthoDB" id="360540at2759"/>
<protein>
    <recommendedName>
        <fullName evidence="5">Cell division cycle protein 123</fullName>
    </recommendedName>
</protein>
<dbReference type="PANTHER" id="PTHR15323">
    <property type="entry name" value="D123 PROTEIN"/>
    <property type="match status" value="1"/>
</dbReference>
<gene>
    <name evidence="3" type="ORF">KFL_001600080</name>
</gene>
<reference evidence="3 4" key="1">
    <citation type="journal article" date="2014" name="Nat. Commun.">
        <title>Klebsormidium flaccidum genome reveals primary factors for plant terrestrial adaptation.</title>
        <authorList>
            <person name="Hori K."/>
            <person name="Maruyama F."/>
            <person name="Fujisawa T."/>
            <person name="Togashi T."/>
            <person name="Yamamoto N."/>
            <person name="Seo M."/>
            <person name="Sato S."/>
            <person name="Yamada T."/>
            <person name="Mori H."/>
            <person name="Tajima N."/>
            <person name="Moriyama T."/>
            <person name="Ikeuchi M."/>
            <person name="Watanabe M."/>
            <person name="Wada H."/>
            <person name="Kobayashi K."/>
            <person name="Saito M."/>
            <person name="Masuda T."/>
            <person name="Sasaki-Sekimoto Y."/>
            <person name="Mashiguchi K."/>
            <person name="Awai K."/>
            <person name="Shimojima M."/>
            <person name="Masuda S."/>
            <person name="Iwai M."/>
            <person name="Nobusawa T."/>
            <person name="Narise T."/>
            <person name="Kondo S."/>
            <person name="Saito H."/>
            <person name="Sato R."/>
            <person name="Murakawa M."/>
            <person name="Ihara Y."/>
            <person name="Oshima-Yamada Y."/>
            <person name="Ohtaka K."/>
            <person name="Satoh M."/>
            <person name="Sonobe K."/>
            <person name="Ishii M."/>
            <person name="Ohtani R."/>
            <person name="Kanamori-Sato M."/>
            <person name="Honoki R."/>
            <person name="Miyazaki D."/>
            <person name="Mochizuki H."/>
            <person name="Umetsu J."/>
            <person name="Higashi K."/>
            <person name="Shibata D."/>
            <person name="Kamiya Y."/>
            <person name="Sato N."/>
            <person name="Nakamura Y."/>
            <person name="Tabata S."/>
            <person name="Ida S."/>
            <person name="Kurokawa K."/>
            <person name="Ohta H."/>
        </authorList>
    </citation>
    <scope>NUCLEOTIDE SEQUENCE [LARGE SCALE GENOMIC DNA]</scope>
    <source>
        <strain evidence="3 4">NIES-2285</strain>
    </source>
</reference>
<keyword evidence="4" id="KW-1185">Reference proteome</keyword>
<proteinExistence type="inferred from homology"/>
<evidence type="ECO:0000256" key="1">
    <source>
        <dbReference type="ARBA" id="ARBA00011047"/>
    </source>
</evidence>
<evidence type="ECO:0000313" key="3">
    <source>
        <dbReference type="EMBL" id="GAQ83739.1"/>
    </source>
</evidence>
<accession>A0A1Y1I2V1</accession>
<comment type="similarity">
    <text evidence="1">Belongs to the CDC123 family.</text>
</comment>
<dbReference type="PANTHER" id="PTHR15323:SF6">
    <property type="entry name" value="CELL DIVISION CYCLE PROTEIN 123 HOMOLOG"/>
    <property type="match status" value="1"/>
</dbReference>
<feature type="compositionally biased region" description="Basic and acidic residues" evidence="2">
    <location>
        <begin position="292"/>
        <end position="305"/>
    </location>
</feature>
<dbReference type="AlphaFoldDB" id="A0A1Y1I2V1"/>
<dbReference type="STRING" id="105231.A0A1Y1I2V1"/>
<dbReference type="Pfam" id="PF07065">
    <property type="entry name" value="D123"/>
    <property type="match status" value="1"/>
</dbReference>
<dbReference type="Proteomes" id="UP000054558">
    <property type="component" value="Unassembled WGS sequence"/>
</dbReference>
<evidence type="ECO:0000256" key="2">
    <source>
        <dbReference type="SAM" id="MobiDB-lite"/>
    </source>
</evidence>
<evidence type="ECO:0008006" key="5">
    <source>
        <dbReference type="Google" id="ProtNLM"/>
    </source>
</evidence>
<sequence length="438" mass="48479">MAHNDEVPSQSVQQILNCQYQEWYPHFKSLSFRSEIIPIPRSFVSYLLDDGGVFLPESSDALPRRFHEDEFSAVDNSEYRRWGEEPYSSQDDGECMSSEARSFPELEKTLDEAIARLGGTVVPKLNWSCPKDTAWVSPSGSVKCDNGAEVLLLLKSSDIVVHDLCHAFDNCRDGGLTRPEHFVLVLKKWHPLRPEMEFRCFVKGNQLRGICQREVTSFYPSILESRKELGPVIETFIQDHVLGHFPDPDFVCDVYVTSDRRVKIMDFNPYGGGTLPLLFSWSDFEEAGTSERSSETKQTHPESGRGESASTGVCAEGREPGVGLRVSTSRGANLDREGSEQNEMNGDGTRRSGRTETSFGSNETAERPDRGLIVDELSAASRGEQTRSPVEFRIVETAMGVMPSMAIAGGAPFDLVDLSSGGAIDDFIKRAAEAPGSD</sequence>
<organism evidence="3 4">
    <name type="scientific">Klebsormidium nitens</name>
    <name type="common">Green alga</name>
    <name type="synonym">Ulothrix nitens</name>
    <dbReference type="NCBI Taxonomy" id="105231"/>
    <lineage>
        <taxon>Eukaryota</taxon>
        <taxon>Viridiplantae</taxon>
        <taxon>Streptophyta</taxon>
        <taxon>Klebsormidiophyceae</taxon>
        <taxon>Klebsormidiales</taxon>
        <taxon>Klebsormidiaceae</taxon>
        <taxon>Klebsormidium</taxon>
    </lineage>
</organism>
<feature type="region of interest" description="Disordered" evidence="2">
    <location>
        <begin position="289"/>
        <end position="372"/>
    </location>
</feature>
<dbReference type="GO" id="GO:0005737">
    <property type="term" value="C:cytoplasm"/>
    <property type="evidence" value="ECO:0000318"/>
    <property type="project" value="GO_Central"/>
</dbReference>
<dbReference type="OMA" id="YYQSYDS"/>
<dbReference type="InterPro" id="IPR009772">
    <property type="entry name" value="CDC123"/>
</dbReference>